<keyword evidence="17" id="KW-1185">Reference proteome</keyword>
<dbReference type="EnsemblMetazoa" id="MESCA005795-RA">
    <property type="protein sequence ID" value="MESCA005795-PA"/>
    <property type="gene ID" value="MESCA005795"/>
</dbReference>
<evidence type="ECO:0000256" key="4">
    <source>
        <dbReference type="ARBA" id="ARBA00004406"/>
    </source>
</evidence>
<evidence type="ECO:0000313" key="17">
    <source>
        <dbReference type="Proteomes" id="UP000015102"/>
    </source>
</evidence>
<keyword evidence="13" id="KW-0472">Membrane</keyword>
<dbReference type="InterPro" id="IPR050476">
    <property type="entry name" value="Insect_CytP450_Detox"/>
</dbReference>
<evidence type="ECO:0000256" key="7">
    <source>
        <dbReference type="ARBA" id="ARBA00022723"/>
    </source>
</evidence>
<dbReference type="Gene3D" id="1.10.630.10">
    <property type="entry name" value="Cytochrome P450"/>
    <property type="match status" value="1"/>
</dbReference>
<evidence type="ECO:0000256" key="14">
    <source>
        <dbReference type="PIRSR" id="PIRSR602403-1"/>
    </source>
</evidence>
<protein>
    <recommendedName>
        <fullName evidence="18">Cytochrome P450</fullName>
    </recommendedName>
</protein>
<comment type="cofactor">
    <cofactor evidence="1 14">
        <name>heme</name>
        <dbReference type="ChEBI" id="CHEBI:30413"/>
    </cofactor>
</comment>
<organism evidence="16 17">
    <name type="scientific">Megaselia scalaris</name>
    <name type="common">Humpbacked fly</name>
    <name type="synonym">Phora scalaris</name>
    <dbReference type="NCBI Taxonomy" id="36166"/>
    <lineage>
        <taxon>Eukaryota</taxon>
        <taxon>Metazoa</taxon>
        <taxon>Ecdysozoa</taxon>
        <taxon>Arthropoda</taxon>
        <taxon>Hexapoda</taxon>
        <taxon>Insecta</taxon>
        <taxon>Pterygota</taxon>
        <taxon>Neoptera</taxon>
        <taxon>Endopterygota</taxon>
        <taxon>Diptera</taxon>
        <taxon>Brachycera</taxon>
        <taxon>Muscomorpha</taxon>
        <taxon>Platypezoidea</taxon>
        <taxon>Phoridae</taxon>
        <taxon>Megaseliini</taxon>
        <taxon>Megaselia</taxon>
    </lineage>
</organism>
<dbReference type="STRING" id="36166.T1GQ91"/>
<keyword evidence="8" id="KW-0256">Endoplasmic reticulum</keyword>
<dbReference type="EMBL" id="CAQQ02152854">
    <property type="status" value="NOT_ANNOTATED_CDS"/>
    <property type="molecule type" value="Genomic_DNA"/>
</dbReference>
<keyword evidence="10 15" id="KW-0560">Oxidoreductase</keyword>
<dbReference type="Proteomes" id="UP000015102">
    <property type="component" value="Unassembled WGS sequence"/>
</dbReference>
<evidence type="ECO:0000256" key="3">
    <source>
        <dbReference type="ARBA" id="ARBA00004174"/>
    </source>
</evidence>
<comment type="function">
    <text evidence="2">May be involved in the metabolism of insect hormones and in the breakdown of synthetic insecticides.</text>
</comment>
<dbReference type="Pfam" id="PF00067">
    <property type="entry name" value="p450"/>
    <property type="match status" value="1"/>
</dbReference>
<dbReference type="CDD" id="cd11056">
    <property type="entry name" value="CYP6-like"/>
    <property type="match status" value="1"/>
</dbReference>
<dbReference type="GO" id="GO:0016705">
    <property type="term" value="F:oxidoreductase activity, acting on paired donors, with incorporation or reduction of molecular oxygen"/>
    <property type="evidence" value="ECO:0007669"/>
    <property type="project" value="InterPro"/>
</dbReference>
<dbReference type="HOGENOM" id="CLU_001570_5_7_1"/>
<evidence type="ECO:0000256" key="5">
    <source>
        <dbReference type="ARBA" id="ARBA00010617"/>
    </source>
</evidence>
<feature type="binding site" description="axial binding residue" evidence="14">
    <location>
        <position position="226"/>
    </location>
    <ligand>
        <name>heme</name>
        <dbReference type="ChEBI" id="CHEBI:30413"/>
    </ligand>
    <ligandPart>
        <name>Fe</name>
        <dbReference type="ChEBI" id="CHEBI:18248"/>
    </ligandPart>
</feature>
<keyword evidence="7 14" id="KW-0479">Metal-binding</keyword>
<dbReference type="InterPro" id="IPR036396">
    <property type="entry name" value="Cyt_P450_sf"/>
</dbReference>
<dbReference type="PANTHER" id="PTHR24292">
    <property type="entry name" value="CYTOCHROME P450"/>
    <property type="match status" value="1"/>
</dbReference>
<name>T1GQ91_MEGSC</name>
<dbReference type="GO" id="GO:0005506">
    <property type="term" value="F:iron ion binding"/>
    <property type="evidence" value="ECO:0007669"/>
    <property type="project" value="InterPro"/>
</dbReference>
<evidence type="ECO:0000256" key="13">
    <source>
        <dbReference type="ARBA" id="ARBA00023136"/>
    </source>
</evidence>
<keyword evidence="12 15" id="KW-0503">Monooxygenase</keyword>
<dbReference type="GO" id="GO:0004497">
    <property type="term" value="F:monooxygenase activity"/>
    <property type="evidence" value="ECO:0007669"/>
    <property type="project" value="UniProtKB-KW"/>
</dbReference>
<evidence type="ECO:0000256" key="15">
    <source>
        <dbReference type="RuleBase" id="RU000461"/>
    </source>
</evidence>
<keyword evidence="9" id="KW-0492">Microsome</keyword>
<dbReference type="PRINTS" id="PR00385">
    <property type="entry name" value="P450"/>
</dbReference>
<comment type="subcellular location">
    <subcellularLocation>
        <location evidence="4">Endoplasmic reticulum membrane</location>
        <topology evidence="4">Peripheral membrane protein</topology>
    </subcellularLocation>
    <subcellularLocation>
        <location evidence="3">Microsome membrane</location>
        <topology evidence="3">Peripheral membrane protein</topology>
    </subcellularLocation>
</comment>
<evidence type="ECO:0000256" key="2">
    <source>
        <dbReference type="ARBA" id="ARBA00003690"/>
    </source>
</evidence>
<dbReference type="InterPro" id="IPR017972">
    <property type="entry name" value="Cyt_P450_CS"/>
</dbReference>
<comment type="similarity">
    <text evidence="5 15">Belongs to the cytochrome P450 family.</text>
</comment>
<dbReference type="GO" id="GO:0005789">
    <property type="term" value="C:endoplasmic reticulum membrane"/>
    <property type="evidence" value="ECO:0007669"/>
    <property type="project" value="UniProtKB-SubCell"/>
</dbReference>
<dbReference type="SUPFAM" id="SSF48264">
    <property type="entry name" value="Cytochrome P450"/>
    <property type="match status" value="1"/>
</dbReference>
<dbReference type="InterPro" id="IPR002403">
    <property type="entry name" value="Cyt_P450_E_grp-IV"/>
</dbReference>
<evidence type="ECO:0000256" key="9">
    <source>
        <dbReference type="ARBA" id="ARBA00022848"/>
    </source>
</evidence>
<keyword evidence="6 14" id="KW-0349">Heme</keyword>
<reference evidence="16" key="2">
    <citation type="submission" date="2015-06" db="UniProtKB">
        <authorList>
            <consortium name="EnsemblMetazoa"/>
        </authorList>
    </citation>
    <scope>IDENTIFICATION</scope>
</reference>
<dbReference type="PROSITE" id="PS00086">
    <property type="entry name" value="CYTOCHROME_P450"/>
    <property type="match status" value="1"/>
</dbReference>
<reference evidence="17" key="1">
    <citation type="submission" date="2013-02" db="EMBL/GenBank/DDBJ databases">
        <authorList>
            <person name="Hughes D."/>
        </authorList>
    </citation>
    <scope>NUCLEOTIDE SEQUENCE</scope>
    <source>
        <strain>Durham</strain>
        <strain evidence="17">NC isolate 2 -- Noor lab</strain>
    </source>
</reference>
<evidence type="ECO:0000256" key="8">
    <source>
        <dbReference type="ARBA" id="ARBA00022824"/>
    </source>
</evidence>
<sequence>MGAKTFTVKRHHLIIESMIISMPKLAERLNMKMTLDDVEEFFMKVVDDTIAYREKNNIVVTDENGKQVPGLNRGELAAQAFVFFLAGFETSSTTMGFLLYELALNPEIQEALRSEILTALEGNDGQLTYEMLSEIPLLDKVIMETLRKYPILHQLDRQALNDYPISGTKHVIEKGIRVIIPVDAIHYDPEIYPDPEKFDPERFTPEEIQKRHPMAWLPFGEGPRNCIGLRFGKMQVKIGLITLLKDYSFSVSDKTVIPIKINLEQFLLQSVGGIYLKVKKL</sequence>
<proteinExistence type="inferred from homology"/>
<keyword evidence="11 14" id="KW-0408">Iron</keyword>
<dbReference type="AlphaFoldDB" id="T1GQ91"/>
<dbReference type="PANTHER" id="PTHR24292:SF100">
    <property type="entry name" value="CYTOCHROME P450 6A16, ISOFORM B-RELATED"/>
    <property type="match status" value="1"/>
</dbReference>
<evidence type="ECO:0000313" key="16">
    <source>
        <dbReference type="EnsemblMetazoa" id="MESCA005795-PA"/>
    </source>
</evidence>
<evidence type="ECO:0000256" key="1">
    <source>
        <dbReference type="ARBA" id="ARBA00001971"/>
    </source>
</evidence>
<evidence type="ECO:0000256" key="10">
    <source>
        <dbReference type="ARBA" id="ARBA00023002"/>
    </source>
</evidence>
<evidence type="ECO:0000256" key="12">
    <source>
        <dbReference type="ARBA" id="ARBA00023033"/>
    </source>
</evidence>
<accession>T1GQ91</accession>
<evidence type="ECO:0000256" key="6">
    <source>
        <dbReference type="ARBA" id="ARBA00022617"/>
    </source>
</evidence>
<evidence type="ECO:0008006" key="18">
    <source>
        <dbReference type="Google" id="ProtNLM"/>
    </source>
</evidence>
<dbReference type="GO" id="GO:0020037">
    <property type="term" value="F:heme binding"/>
    <property type="evidence" value="ECO:0007669"/>
    <property type="project" value="InterPro"/>
</dbReference>
<dbReference type="OMA" id="HQDANER"/>
<evidence type="ECO:0000256" key="11">
    <source>
        <dbReference type="ARBA" id="ARBA00023004"/>
    </source>
</evidence>
<dbReference type="PRINTS" id="PR00465">
    <property type="entry name" value="EP450IV"/>
</dbReference>
<dbReference type="InterPro" id="IPR001128">
    <property type="entry name" value="Cyt_P450"/>
</dbReference>